<protein>
    <submittedName>
        <fullName evidence="2">Uncharacterized protein</fullName>
    </submittedName>
</protein>
<organism evidence="2 3">
    <name type="scientific">Mycena sanguinolenta</name>
    <dbReference type="NCBI Taxonomy" id="230812"/>
    <lineage>
        <taxon>Eukaryota</taxon>
        <taxon>Fungi</taxon>
        <taxon>Dikarya</taxon>
        <taxon>Basidiomycota</taxon>
        <taxon>Agaricomycotina</taxon>
        <taxon>Agaricomycetes</taxon>
        <taxon>Agaricomycetidae</taxon>
        <taxon>Agaricales</taxon>
        <taxon>Marasmiineae</taxon>
        <taxon>Mycenaceae</taxon>
        <taxon>Mycena</taxon>
    </lineage>
</organism>
<feature type="compositionally biased region" description="Basic and acidic residues" evidence="1">
    <location>
        <begin position="445"/>
        <end position="454"/>
    </location>
</feature>
<sequence length="547" mass="59149">MSTVPKIVIKPRAAPPRSAIPSEEEEEGDIDADADAEDEPEDAPTPLEADADVASASEEGGAPIVVKRGRGRPRGRGKSQPTSGTSTPRGRGRPRGSRAAKVARGVGRPIAEGGGLTIHLPRRPKEDEEEEEAAEDAGTEGEAVEEKEVVAPLGGGKPFRKIQGKVYVIEGDEFVTDDDPKGDEKIDKWGNLLGGRRFKAATFILPGRHPERRYMLAIDAARTSGFRDSLYYFRRNPLAFKQNATQPEKDYLIGQGKLGPHLRTRSVTLITARSAFKLHGSKMIIDGKWVVDDYYEEKSLEEITARGLKAGDPVGELPDPNAQHHSSEPANLNAANAANAANKNDRGGGVATGLYRAGGPTTIFGSSGWGPFSDGPLNVVRKSLLSRDGVTEENWMWMAAMRTLTAGEEWSRLRRESIQPMDLAGNIGKGKRKAETEDAGGALASEKKPKHESSSDLPLGVYEAHSGIVQYRTDTQPTRSRMELLPDADGTRSVLGGTKVGNGAWAVAWMDTIMEVPKPGELERPEVEERNRMWKEAEASAVAVDPT</sequence>
<comment type="caution">
    <text evidence="2">The sequence shown here is derived from an EMBL/GenBank/DDBJ whole genome shotgun (WGS) entry which is preliminary data.</text>
</comment>
<dbReference type="InterPro" id="IPR013933">
    <property type="entry name" value="CRC_Rsc7/Swp82"/>
</dbReference>
<proteinExistence type="predicted"/>
<dbReference type="AlphaFoldDB" id="A0A8H6YUQ3"/>
<feature type="compositionally biased region" description="Basic residues" evidence="1">
    <location>
        <begin position="67"/>
        <end position="77"/>
    </location>
</feature>
<feature type="compositionally biased region" description="Acidic residues" evidence="1">
    <location>
        <begin position="127"/>
        <end position="143"/>
    </location>
</feature>
<reference evidence="2" key="1">
    <citation type="submission" date="2020-05" db="EMBL/GenBank/DDBJ databases">
        <title>Mycena genomes resolve the evolution of fungal bioluminescence.</title>
        <authorList>
            <person name="Tsai I.J."/>
        </authorList>
    </citation>
    <scope>NUCLEOTIDE SEQUENCE</scope>
    <source>
        <strain evidence="2">160909Yilan</strain>
    </source>
</reference>
<evidence type="ECO:0000313" key="3">
    <source>
        <dbReference type="Proteomes" id="UP000623467"/>
    </source>
</evidence>
<evidence type="ECO:0000313" key="2">
    <source>
        <dbReference type="EMBL" id="KAF7366713.1"/>
    </source>
</evidence>
<feature type="compositionally biased region" description="Acidic residues" evidence="1">
    <location>
        <begin position="22"/>
        <end position="42"/>
    </location>
</feature>
<dbReference type="OrthoDB" id="5598844at2759"/>
<keyword evidence="3" id="KW-1185">Reference proteome</keyword>
<feature type="region of interest" description="Disordered" evidence="1">
    <location>
        <begin position="1"/>
        <end position="148"/>
    </location>
</feature>
<dbReference type="Proteomes" id="UP000623467">
    <property type="component" value="Unassembled WGS sequence"/>
</dbReference>
<feature type="compositionally biased region" description="Low complexity" evidence="1">
    <location>
        <begin position="11"/>
        <end position="21"/>
    </location>
</feature>
<accession>A0A8H6YUQ3</accession>
<dbReference type="Pfam" id="PF08624">
    <property type="entry name" value="CRC_subunit"/>
    <property type="match status" value="1"/>
</dbReference>
<name>A0A8H6YUQ3_9AGAR</name>
<evidence type="ECO:0000256" key="1">
    <source>
        <dbReference type="SAM" id="MobiDB-lite"/>
    </source>
</evidence>
<feature type="region of interest" description="Disordered" evidence="1">
    <location>
        <begin position="423"/>
        <end position="458"/>
    </location>
</feature>
<dbReference type="EMBL" id="JACAZH010000006">
    <property type="protein sequence ID" value="KAF7366713.1"/>
    <property type="molecule type" value="Genomic_DNA"/>
</dbReference>
<gene>
    <name evidence="2" type="ORF">MSAN_00929400</name>
</gene>
<feature type="compositionally biased region" description="Low complexity" evidence="1">
    <location>
        <begin position="44"/>
        <end position="59"/>
    </location>
</feature>